<dbReference type="PROSITE" id="PS50088">
    <property type="entry name" value="ANK_REPEAT"/>
    <property type="match status" value="2"/>
</dbReference>
<feature type="compositionally biased region" description="Basic residues" evidence="2">
    <location>
        <begin position="666"/>
        <end position="677"/>
    </location>
</feature>
<feature type="region of interest" description="Disordered" evidence="2">
    <location>
        <begin position="625"/>
        <end position="766"/>
    </location>
</feature>
<dbReference type="PANTHER" id="PTHR24149:SF14">
    <property type="entry name" value="ANKYRIN REPEAT DOMAIN 12"/>
    <property type="match status" value="1"/>
</dbReference>
<feature type="compositionally biased region" description="Low complexity" evidence="2">
    <location>
        <begin position="167"/>
        <end position="191"/>
    </location>
</feature>
<reference evidence="3" key="1">
    <citation type="submission" date="2023-08" db="EMBL/GenBank/DDBJ databases">
        <title>Black Yeasts Isolated from many extreme environments.</title>
        <authorList>
            <person name="Coleine C."/>
            <person name="Stajich J.E."/>
            <person name="Selbmann L."/>
        </authorList>
    </citation>
    <scope>NUCLEOTIDE SEQUENCE</scope>
    <source>
        <strain evidence="3">CCFEE 5810</strain>
    </source>
</reference>
<dbReference type="GO" id="GO:0005654">
    <property type="term" value="C:nucleoplasm"/>
    <property type="evidence" value="ECO:0007669"/>
    <property type="project" value="TreeGrafter"/>
</dbReference>
<dbReference type="EMBL" id="JAVRQU010000001">
    <property type="protein sequence ID" value="KAK5708149.1"/>
    <property type="molecule type" value="Genomic_DNA"/>
</dbReference>
<evidence type="ECO:0000256" key="2">
    <source>
        <dbReference type="SAM" id="MobiDB-lite"/>
    </source>
</evidence>
<feature type="compositionally biased region" description="Basic and acidic residues" evidence="2">
    <location>
        <begin position="478"/>
        <end position="493"/>
    </location>
</feature>
<dbReference type="Proteomes" id="UP001310594">
    <property type="component" value="Unassembled WGS sequence"/>
</dbReference>
<evidence type="ECO:0000256" key="1">
    <source>
        <dbReference type="PROSITE-ProRule" id="PRU00023"/>
    </source>
</evidence>
<keyword evidence="1" id="KW-0040">ANK repeat</keyword>
<feature type="repeat" description="ANK" evidence="1">
    <location>
        <begin position="377"/>
        <end position="409"/>
    </location>
</feature>
<feature type="compositionally biased region" description="Polar residues" evidence="2">
    <location>
        <begin position="129"/>
        <end position="138"/>
    </location>
</feature>
<dbReference type="AlphaFoldDB" id="A0AAN8A607"/>
<feature type="compositionally biased region" description="Basic and acidic residues" evidence="2">
    <location>
        <begin position="225"/>
        <end position="243"/>
    </location>
</feature>
<dbReference type="PANTHER" id="PTHR24149">
    <property type="entry name" value="ANKYRIN REPEAT DOMAIN-CONTAINING PROTEIN 12"/>
    <property type="match status" value="1"/>
</dbReference>
<feature type="compositionally biased region" description="Acidic residues" evidence="2">
    <location>
        <begin position="652"/>
        <end position="661"/>
    </location>
</feature>
<evidence type="ECO:0000313" key="4">
    <source>
        <dbReference type="Proteomes" id="UP001310594"/>
    </source>
</evidence>
<dbReference type="InterPro" id="IPR036770">
    <property type="entry name" value="Ankyrin_rpt-contain_sf"/>
</dbReference>
<feature type="compositionally biased region" description="Polar residues" evidence="2">
    <location>
        <begin position="1"/>
        <end position="25"/>
    </location>
</feature>
<name>A0AAN8A607_9PEZI</name>
<feature type="repeat" description="ANK" evidence="1">
    <location>
        <begin position="410"/>
        <end position="442"/>
    </location>
</feature>
<gene>
    <name evidence="3" type="ORF">LTR97_000689</name>
</gene>
<feature type="region of interest" description="Disordered" evidence="2">
    <location>
        <begin position="472"/>
        <end position="493"/>
    </location>
</feature>
<proteinExistence type="predicted"/>
<accession>A0AAN8A607</accession>
<comment type="caution">
    <text evidence="3">The sequence shown here is derived from an EMBL/GenBank/DDBJ whole genome shotgun (WGS) entry which is preliminary data.</text>
</comment>
<feature type="compositionally biased region" description="Low complexity" evidence="2">
    <location>
        <begin position="98"/>
        <end position="107"/>
    </location>
</feature>
<feature type="region of interest" description="Disordered" evidence="2">
    <location>
        <begin position="812"/>
        <end position="858"/>
    </location>
</feature>
<dbReference type="SUPFAM" id="SSF48403">
    <property type="entry name" value="Ankyrin repeat"/>
    <property type="match status" value="1"/>
</dbReference>
<dbReference type="PROSITE" id="PS50297">
    <property type="entry name" value="ANK_REP_REGION"/>
    <property type="match status" value="2"/>
</dbReference>
<protein>
    <submittedName>
        <fullName evidence="3">Uncharacterized protein</fullName>
    </submittedName>
</protein>
<dbReference type="InterPro" id="IPR002110">
    <property type="entry name" value="Ankyrin_rpt"/>
</dbReference>
<evidence type="ECO:0000313" key="3">
    <source>
        <dbReference type="EMBL" id="KAK5708149.1"/>
    </source>
</evidence>
<dbReference type="SMART" id="SM00248">
    <property type="entry name" value="ANK"/>
    <property type="match status" value="3"/>
</dbReference>
<dbReference type="InterPro" id="IPR053210">
    <property type="entry name" value="ANKRD12"/>
</dbReference>
<sequence length="1151" mass="127051">MNGSTSPAPQPQSANSGVENGTANISEVLGSDNALQEHTTHGIPELSAPAAALNEQDDVEITIAPDVHQPHSHGGDDDAAGSEAETLIDSPVKKREAQILQQQQQHQKPVRSRIGGLPVPGEDDEESESVATPAQSTTERSDVKVMSSGGAQDTADEMDLGSDKENSSGSLSSAPSPASASMSVMSAQSRALSEGPEVMRSGPESPNTRKRKHRASSVGFPNKRRSMDPPKRTLRMMHSEDNAGRAGQSPSPRPRSHRRAVSTQSAVDGTIEVIEKKRKSSGHQFPVRDPRSARPGWEESDASSETTSLGQVEARRPQRGIGRSTSTPGRPAGREHKRHVNRYGFTRLAEACEANDLDLVKEWREKDPDQLEIPNHAQNKPLQIAAVNGNAEIVEYLIEQGCQIECANVDKDTPLIDAAENGYLDVVKILLQAGVDPLRQNLKGQQALDVVTDDNDEVDGIRTALRSAIDSWSNNDAKQQRDEEEEARHKAGPSKELHFMARTYENLLKLVTNNDRNGVKEFLDARVPVDNGIIAAAAKTGDQFLINMLLADMSEKKAHQKPEKPMLAVLGTSHFEMVKMLTTLDQFKPLWRNKNGKAWPDLAAERNGPNWRQEHELLQRLHDAANEAKARRSSSPVTKREHIKRRLPQQTGDDDDSDDEDGPKPKNSRRLMSRRAMRAANGRNDNTDSDEEDSTSSTGTGPQAEVAELNCMGPPDSGKAKSTTRQRTKSMSSQAAEVSPRTRRRSSSLRGLQDPPLPTVEEKMEDAAPTEHDQQVERAKFVLLQAQALENQRRDAELADAEIKRIEVQRAEEARKAEADRKEAENSRMLMEEERTRQLEKAQREEGERRRKEAEMEGARGEFRRGVLALLPDPIARSLDPESSFSYAGDDAKASLLEHCTPLLVTQLGEDGRAWVLNVQAAPLLGKRGLELLLPLDHELGFERTFSKGWQGQMAPDESSARHVIHQLATLASSDAVHNSRYMNGPTTFETELRLESERMHAIEGVKHRLGSGALNLEWVPLDDILANIDPLFAGTHIVVHHIRPPRLSKQTRDLINASRSDSFIDRMQTFWTHAPSTETYMNGRRQVPAPIRSTRYISPILDDSLRSGLDSREEDEFAAEDGDSKLADDLDIHSVASTLGCSRLVGPTFS</sequence>
<feature type="region of interest" description="Disordered" evidence="2">
    <location>
        <begin position="1"/>
        <end position="338"/>
    </location>
</feature>
<organism evidence="3 4">
    <name type="scientific">Elasticomyces elasticus</name>
    <dbReference type="NCBI Taxonomy" id="574655"/>
    <lineage>
        <taxon>Eukaryota</taxon>
        <taxon>Fungi</taxon>
        <taxon>Dikarya</taxon>
        <taxon>Ascomycota</taxon>
        <taxon>Pezizomycotina</taxon>
        <taxon>Dothideomycetes</taxon>
        <taxon>Dothideomycetidae</taxon>
        <taxon>Mycosphaerellales</taxon>
        <taxon>Teratosphaeriaceae</taxon>
        <taxon>Elasticomyces</taxon>
    </lineage>
</organism>
<dbReference type="Pfam" id="PF12796">
    <property type="entry name" value="Ank_2"/>
    <property type="match status" value="1"/>
</dbReference>
<dbReference type="Gene3D" id="1.25.40.20">
    <property type="entry name" value="Ankyrin repeat-containing domain"/>
    <property type="match status" value="1"/>
</dbReference>